<feature type="domain" description="NADH:ubiquinone oxidoreductase 30kDa subunit" evidence="2">
    <location>
        <begin position="12"/>
        <end position="95"/>
    </location>
</feature>
<feature type="region of interest" description="Disordered" evidence="1">
    <location>
        <begin position="122"/>
        <end position="150"/>
    </location>
</feature>
<dbReference type="Pfam" id="PF00329">
    <property type="entry name" value="Complex1_30kDa"/>
    <property type="match status" value="1"/>
</dbReference>
<protein>
    <submittedName>
        <fullName evidence="3">NADH-quinone oxidoreductase subunit C</fullName>
    </submittedName>
</protein>
<evidence type="ECO:0000313" key="3">
    <source>
        <dbReference type="EMBL" id="WFN37752.1"/>
    </source>
</evidence>
<dbReference type="Proteomes" id="UP001218895">
    <property type="component" value="Chromosome"/>
</dbReference>
<accession>A0AAF0JN37</accession>
<gene>
    <name evidence="3" type="ORF">L1994_05030</name>
</gene>
<organism evidence="3 4">
    <name type="scientific">Methanomicrobium antiquum</name>
    <dbReference type="NCBI Taxonomy" id="487686"/>
    <lineage>
        <taxon>Archaea</taxon>
        <taxon>Methanobacteriati</taxon>
        <taxon>Methanobacteriota</taxon>
        <taxon>Stenosarchaea group</taxon>
        <taxon>Methanomicrobia</taxon>
        <taxon>Methanomicrobiales</taxon>
        <taxon>Methanomicrobiaceae</taxon>
        <taxon>Methanomicrobium</taxon>
    </lineage>
</organism>
<dbReference type="GO" id="GO:0008137">
    <property type="term" value="F:NADH dehydrogenase (ubiquinone) activity"/>
    <property type="evidence" value="ECO:0007669"/>
    <property type="project" value="InterPro"/>
</dbReference>
<dbReference type="InterPro" id="IPR001268">
    <property type="entry name" value="NADH_UbQ_OxRdtase_30kDa_su"/>
</dbReference>
<dbReference type="GeneID" id="79949738"/>
<name>A0AAF0JN37_9EURY</name>
<dbReference type="EMBL" id="CP091092">
    <property type="protein sequence ID" value="WFN37752.1"/>
    <property type="molecule type" value="Genomic_DNA"/>
</dbReference>
<dbReference type="Gene3D" id="3.30.460.80">
    <property type="entry name" value="NADH:ubiquinone oxidoreductase, 30kDa subunit"/>
    <property type="match status" value="1"/>
</dbReference>
<evidence type="ECO:0000313" key="4">
    <source>
        <dbReference type="Proteomes" id="UP001218895"/>
    </source>
</evidence>
<keyword evidence="4" id="KW-1185">Reference proteome</keyword>
<dbReference type="RefSeq" id="WP_278100592.1">
    <property type="nucleotide sequence ID" value="NZ_CP091092.1"/>
</dbReference>
<reference evidence="3" key="1">
    <citation type="submission" date="2022-01" db="EMBL/GenBank/DDBJ databases">
        <title>Complete genome of Methanomicrobium antiquum DSM 21220.</title>
        <authorList>
            <person name="Chen S.-C."/>
            <person name="You Y.-T."/>
            <person name="Zhou Y.-Z."/>
            <person name="Lai M.-C."/>
        </authorList>
    </citation>
    <scope>NUCLEOTIDE SEQUENCE</scope>
    <source>
        <strain evidence="3">DSM 21220</strain>
    </source>
</reference>
<dbReference type="InterPro" id="IPR037232">
    <property type="entry name" value="NADH_quin_OxRdtase_su_C/D-like"/>
</dbReference>
<dbReference type="AlphaFoldDB" id="A0AAF0JN37"/>
<evidence type="ECO:0000259" key="2">
    <source>
        <dbReference type="Pfam" id="PF00329"/>
    </source>
</evidence>
<evidence type="ECO:0000256" key="1">
    <source>
        <dbReference type="SAM" id="MobiDB-lite"/>
    </source>
</evidence>
<proteinExistence type="predicted"/>
<dbReference type="KEGG" id="manq:L1994_05030"/>
<dbReference type="SUPFAM" id="SSF143243">
    <property type="entry name" value="Nqo5-like"/>
    <property type="match status" value="1"/>
</dbReference>
<sequence>MTIEEQKNTGVAVEDLEAEAQAMCDKGYRLVQIGCGKYGDIFEINYSFEKDYSFENLRITVSEGEKVPSISKSYWGSFIYENEMHDLFGIEVTGMNLDFKGNLIKTSIKSPFNVKNVTKVKSEKSVEAKDAQKNENDESAGDKEKNEEVN</sequence>